<evidence type="ECO:0000313" key="2">
    <source>
        <dbReference type="Proteomes" id="UP001190465"/>
    </source>
</evidence>
<gene>
    <name evidence="1" type="ORF">MU0053_004920</name>
</gene>
<protein>
    <recommendedName>
        <fullName evidence="3">Ferredoxin</fullName>
    </recommendedName>
</protein>
<evidence type="ECO:0000313" key="1">
    <source>
        <dbReference type="EMBL" id="CAJ1511003.1"/>
    </source>
</evidence>
<evidence type="ECO:0008006" key="3">
    <source>
        <dbReference type="Google" id="ProtNLM"/>
    </source>
</evidence>
<sequence>MTVRPDNRLNDAPMMPVSCGSCGARVLARKSSWEQTSVQWNRNSLERCIERRQVEEPATPSLAGGAVLRPGLFMACARLRASIETAARDGALPVLDGPR</sequence>
<reference evidence="1 2" key="1">
    <citation type="submission" date="2023-08" db="EMBL/GenBank/DDBJ databases">
        <authorList>
            <person name="Folkvardsen B D."/>
            <person name="Norman A."/>
        </authorList>
    </citation>
    <scope>NUCLEOTIDE SEQUENCE [LARGE SCALE GENOMIC DNA]</scope>
    <source>
        <strain evidence="1 2">Mu0053</strain>
    </source>
</reference>
<accession>A0ABN9NS54</accession>
<keyword evidence="2" id="KW-1185">Reference proteome</keyword>
<dbReference type="Proteomes" id="UP001190465">
    <property type="component" value="Chromosome"/>
</dbReference>
<dbReference type="RefSeq" id="WP_308480180.1">
    <property type="nucleotide sequence ID" value="NZ_OY726397.1"/>
</dbReference>
<name>A0ABN9NS54_9MYCO</name>
<organism evidence="1 2">
    <name type="scientific">[Mycobacterium] burgundiense</name>
    <dbReference type="NCBI Taxonomy" id="3064286"/>
    <lineage>
        <taxon>Bacteria</taxon>
        <taxon>Bacillati</taxon>
        <taxon>Actinomycetota</taxon>
        <taxon>Actinomycetes</taxon>
        <taxon>Mycobacteriales</taxon>
        <taxon>Mycobacteriaceae</taxon>
        <taxon>Mycolicibacterium</taxon>
    </lineage>
</organism>
<dbReference type="EMBL" id="OY726397">
    <property type="protein sequence ID" value="CAJ1511003.1"/>
    <property type="molecule type" value="Genomic_DNA"/>
</dbReference>
<proteinExistence type="predicted"/>